<evidence type="ECO:0000313" key="5">
    <source>
        <dbReference type="EMBL" id="AMJ99770.1"/>
    </source>
</evidence>
<dbReference type="Proteomes" id="UP000063991">
    <property type="component" value="Chromosome"/>
</dbReference>
<evidence type="ECO:0000259" key="4">
    <source>
        <dbReference type="Pfam" id="PF07705"/>
    </source>
</evidence>
<dbReference type="Gene3D" id="2.60.40.10">
    <property type="entry name" value="Immunoglobulins"/>
    <property type="match status" value="1"/>
</dbReference>
<dbReference type="SUPFAM" id="SSF103647">
    <property type="entry name" value="TSP type-3 repeat"/>
    <property type="match status" value="1"/>
</dbReference>
<keyword evidence="1 3" id="KW-0732">Signal</keyword>
<dbReference type="PANTHER" id="PTHR10199">
    <property type="entry name" value="THROMBOSPONDIN"/>
    <property type="match status" value="1"/>
</dbReference>
<dbReference type="Gene3D" id="4.10.1080.10">
    <property type="entry name" value="TSP type-3 repeat"/>
    <property type="match status" value="1"/>
</dbReference>
<name>A0A126Q435_ALTMA</name>
<dbReference type="InterPro" id="IPR013783">
    <property type="entry name" value="Ig-like_fold"/>
</dbReference>
<dbReference type="InterPro" id="IPR029058">
    <property type="entry name" value="AB_hydrolase_fold"/>
</dbReference>
<dbReference type="EMBL" id="CP014323">
    <property type="protein sequence ID" value="AMJ99770.1"/>
    <property type="molecule type" value="Genomic_DNA"/>
</dbReference>
<dbReference type="OrthoDB" id="9790247at2"/>
<dbReference type="PANTHER" id="PTHR10199:SF100">
    <property type="entry name" value="THROMBOSPONDIN, ISOFORM A"/>
    <property type="match status" value="1"/>
</dbReference>
<feature type="signal peptide" evidence="3">
    <location>
        <begin position="1"/>
        <end position="18"/>
    </location>
</feature>
<reference evidence="5 6" key="1">
    <citation type="submission" date="2015-12" db="EMBL/GenBank/DDBJ databases">
        <authorList>
            <person name="Shamseldin A."/>
            <person name="Moawad H."/>
            <person name="Abd El-Rahim W.M."/>
            <person name="Sadowsky M.J."/>
        </authorList>
    </citation>
    <scope>NUCLEOTIDE SEQUENCE [LARGE SCALE GENOMIC DNA]</scope>
    <source>
        <strain evidence="5 6">D7</strain>
    </source>
</reference>
<dbReference type="SUPFAM" id="SSF53474">
    <property type="entry name" value="alpha/beta-Hydrolases"/>
    <property type="match status" value="1"/>
</dbReference>
<organism evidence="5 6">
    <name type="scientific">Alteromonas macleodii</name>
    <name type="common">Pseudoalteromonas macleodii</name>
    <dbReference type="NCBI Taxonomy" id="28108"/>
    <lineage>
        <taxon>Bacteria</taxon>
        <taxon>Pseudomonadati</taxon>
        <taxon>Pseudomonadota</taxon>
        <taxon>Gammaproteobacteria</taxon>
        <taxon>Alteromonadales</taxon>
        <taxon>Alteromonadaceae</taxon>
        <taxon>Alteromonas/Salinimonas group</taxon>
        <taxon>Alteromonas</taxon>
    </lineage>
</organism>
<dbReference type="InterPro" id="IPR028974">
    <property type="entry name" value="TSP_type-3_rpt"/>
</dbReference>
<gene>
    <name evidence="5" type="ORF">AVL55_17380</name>
</gene>
<accession>A0A126Q435</accession>
<evidence type="ECO:0000256" key="1">
    <source>
        <dbReference type="ARBA" id="ARBA00022729"/>
    </source>
</evidence>
<sequence>MKYVLSIFLFLISTQCNAANFSLPKGGAHCESSVNGIKTCKVNWAHDVDHGTHNFSISDTDFGTTYYFRNKDGNAISGCAPVTNKQKTTFFGDWKPDCDYAVYQDGDYELHGVIENGSVVEHHIWAFTVRKKKPDLVISALSLSNTVLDAGENLTVNYTVKNQGEASTGSGPKHCVYLSADNIIDTSDKCLDEDSQFSIGAGNTNSETTFISIPDDTESGTYFIGVYADYKNAITESDETNNTSAIEITVPKATDIVLAKWVGLLERHENESVDMYAEVRGFDVGTAIKFQIYEDDLAGDAPVETILTYVEQDESSGKLVAKASWNTKYVEDVYGHPEYYFNAVIGSYKKSSGTSSSQLLTVVPANVPDIDFTYVEHLGSPLILTPSPRVNESTNIKIAVQNKSTVAISEGFTVTLFDETEGVEIYTWQVSELASFEKLILTIPETAYSASHCAEYCFISTGTHRLTATINTLNIDNELTSNNTLKTTVNVTLADNSDKKLTVITHGYQILGELPDWPINMAKAIQNRALGANGNAEIWVFNPASAKLERIGEALEGTNHFIVVHDWTELSNNLSPGYSEASAQALLGAIVHLQTNKNIDEFANVHLIGHSRGTVVNSELAERMLRAGMPVSHVTTLDPHDWGASELFYTDYDVNPERLNDGIVNWKGIEWADNYWQNGSLGITGRNVAATSSKKLMELGHSDVHAMYTGTIDMFTESVEPYWYDFNLVDRRKHGFNLSETGGLSYLRTSDDYIFDSLFLPNQQVESDFTWTTLGHGIVNGNLSRGNLGVGGLFMDIPGFELLDTGATSAARIVTAGGNGLLTLVSSDQKITINPFYIPTSVTGISFEVCNTHSTLNATLESTITIQQALVRLHDIAANSCENVRIPTGTPGAAALSLRLASGVQGYDVTIDNIIFVDDENNTLPDSDGDYIDDTADNCPSIANQDQLDTDSDGLGDACDSDDDNDGMPDVYEARVGLNPLVADADGDADGDGLSNIEEFEYGTDPFNADSDGDGINDKLDNNPTVPDESSASELGSGIPLLWQDVTGDGVTELGVFSAVNGVPTLSVLNLVDNIELARITWAAGAYVPSSITPIALPDMDSDGVMDIGLFGIRQDEGNEGKPQFFVRSGRTGNRISVFNWPANWKNMQVMVMDDLTGDGVPEIALEGTFKDGARPQLRVQDGATGANVGVYSFPAIFDSPSYYQHSDYDGDGVSDVALFGRIKRNNKIQVKLISGANSNNKLSAYNFPDKWENVSWHKLFDMNGDSENEWGLFGTSRDDGRTMLIIKDAVDKRGIVASYAWPGMDSPTLLTIPDISGDGTPELAAAGLNNAINRYQLQIKDGADRSNTLSNITWSNRWSNVSFHVFDDMDGDGLADVALQGLNTTSGRYELVVVNAATRETITTINLGSDWDSAPIVYQVGDTDGDGVPNVVVFGASNAEAAFKLH</sequence>
<dbReference type="RefSeq" id="WP_061095954.1">
    <property type="nucleotide sequence ID" value="NZ_CP014323.1"/>
</dbReference>
<evidence type="ECO:0000313" key="6">
    <source>
        <dbReference type="Proteomes" id="UP000063991"/>
    </source>
</evidence>
<evidence type="ECO:0000256" key="2">
    <source>
        <dbReference type="ARBA" id="ARBA00022837"/>
    </source>
</evidence>
<dbReference type="GO" id="GO:0005509">
    <property type="term" value="F:calcium ion binding"/>
    <property type="evidence" value="ECO:0007669"/>
    <property type="project" value="InterPro"/>
</dbReference>
<proteinExistence type="predicted"/>
<dbReference type="InterPro" id="IPR011635">
    <property type="entry name" value="CARDB"/>
</dbReference>
<dbReference type="InterPro" id="IPR003367">
    <property type="entry name" value="Thrombospondin_3-like_rpt"/>
</dbReference>
<dbReference type="InterPro" id="IPR028994">
    <property type="entry name" value="Integrin_alpha_N"/>
</dbReference>
<feature type="domain" description="CARDB" evidence="4">
    <location>
        <begin position="133"/>
        <end position="244"/>
    </location>
</feature>
<protein>
    <recommendedName>
        <fullName evidence="4">CARDB domain-containing protein</fullName>
    </recommendedName>
</protein>
<feature type="chain" id="PRO_5007272655" description="CARDB domain-containing protein" evidence="3">
    <location>
        <begin position="19"/>
        <end position="1447"/>
    </location>
</feature>
<dbReference type="SUPFAM" id="SSF69318">
    <property type="entry name" value="Integrin alpha N-terminal domain"/>
    <property type="match status" value="2"/>
</dbReference>
<evidence type="ECO:0000256" key="3">
    <source>
        <dbReference type="SAM" id="SignalP"/>
    </source>
</evidence>
<dbReference type="GO" id="GO:0007155">
    <property type="term" value="P:cell adhesion"/>
    <property type="evidence" value="ECO:0007669"/>
    <property type="project" value="InterPro"/>
</dbReference>
<keyword evidence="2" id="KW-0106">Calcium</keyword>
<dbReference type="Pfam" id="PF02412">
    <property type="entry name" value="TSP_3"/>
    <property type="match status" value="2"/>
</dbReference>
<dbReference type="Gene3D" id="3.40.50.1820">
    <property type="entry name" value="alpha/beta hydrolase"/>
    <property type="match status" value="1"/>
</dbReference>
<dbReference type="Pfam" id="PF07705">
    <property type="entry name" value="CARDB"/>
    <property type="match status" value="1"/>
</dbReference>